<dbReference type="EMBL" id="AUZZ01005335">
    <property type="protein sequence ID" value="EQD50021.1"/>
    <property type="molecule type" value="Genomic_DNA"/>
</dbReference>
<evidence type="ECO:0000313" key="4">
    <source>
        <dbReference type="EMBL" id="EQD50021.1"/>
    </source>
</evidence>
<name>T0ZNW7_9ZZZZ</name>
<evidence type="ECO:0000256" key="1">
    <source>
        <dbReference type="SAM" id="MobiDB-lite"/>
    </source>
</evidence>
<feature type="region of interest" description="Disordered" evidence="1">
    <location>
        <begin position="149"/>
        <end position="175"/>
    </location>
</feature>
<feature type="transmembrane region" description="Helical" evidence="2">
    <location>
        <begin position="17"/>
        <end position="38"/>
    </location>
</feature>
<keyword evidence="2" id="KW-0472">Membrane</keyword>
<evidence type="ECO:0000313" key="3">
    <source>
        <dbReference type="EMBL" id="EQD34470.1"/>
    </source>
</evidence>
<reference evidence="4" key="1">
    <citation type="submission" date="2013-08" db="EMBL/GenBank/DDBJ databases">
        <authorList>
            <person name="Mendez C."/>
            <person name="Richter M."/>
            <person name="Ferrer M."/>
            <person name="Sanchez J."/>
        </authorList>
    </citation>
    <scope>NUCLEOTIDE SEQUENCE</scope>
</reference>
<evidence type="ECO:0000256" key="2">
    <source>
        <dbReference type="SAM" id="Phobius"/>
    </source>
</evidence>
<dbReference type="AlphaFoldDB" id="T0ZNW7"/>
<comment type="caution">
    <text evidence="4">The sequence shown here is derived from an EMBL/GenBank/DDBJ whole genome shotgun (WGS) entry which is preliminary data.</text>
</comment>
<organism evidence="4">
    <name type="scientific">mine drainage metagenome</name>
    <dbReference type="NCBI Taxonomy" id="410659"/>
    <lineage>
        <taxon>unclassified sequences</taxon>
        <taxon>metagenomes</taxon>
        <taxon>ecological metagenomes</taxon>
    </lineage>
</organism>
<dbReference type="Pfam" id="PF10003">
    <property type="entry name" value="DUF2244"/>
    <property type="match status" value="1"/>
</dbReference>
<reference evidence="4" key="2">
    <citation type="journal article" date="2014" name="ISME J.">
        <title>Microbial stratification in low pH oxic and suboxic macroscopic growths along an acid mine drainage.</title>
        <authorList>
            <person name="Mendez-Garcia C."/>
            <person name="Mesa V."/>
            <person name="Sprenger R.R."/>
            <person name="Richter M."/>
            <person name="Diez M.S."/>
            <person name="Solano J."/>
            <person name="Bargiela R."/>
            <person name="Golyshina O.V."/>
            <person name="Manteca A."/>
            <person name="Ramos J.L."/>
            <person name="Gallego J.R."/>
            <person name="Llorente I."/>
            <person name="Martins Dos Santos V.A."/>
            <person name="Jensen O.N."/>
            <person name="Pelaez A.I."/>
            <person name="Sanchez J."/>
            <person name="Ferrer M."/>
        </authorList>
    </citation>
    <scope>NUCLEOTIDE SEQUENCE</scope>
</reference>
<protein>
    <recommendedName>
        <fullName evidence="5">DUF2244 domain-containing protein</fullName>
    </recommendedName>
</protein>
<sequence length="175" mass="19536">MHTIIVRPNRSLRQAELGLLGLGLLLALTLGGVVTWLFGFWPVLAFDVLTLAGLVSATWSADHAGGYLEQIRIDDDWVTVSRGIHRSEPSFRVRRGWARLIEDTGGPWKRHRLWIGASGRTCEVGRCLGEEEKQELSRRLRDYLRPLTSTGSKAHDPGNFTDGSITEIQAGDFRT</sequence>
<accession>T0ZNW7</accession>
<evidence type="ECO:0008006" key="5">
    <source>
        <dbReference type="Google" id="ProtNLM"/>
    </source>
</evidence>
<gene>
    <name evidence="3" type="ORF">B1B_17186</name>
    <name evidence="4" type="ORF">B2A_07452</name>
</gene>
<dbReference type="InterPro" id="IPR019253">
    <property type="entry name" value="DUF2244_TM"/>
</dbReference>
<keyword evidence="2" id="KW-1133">Transmembrane helix</keyword>
<keyword evidence="2" id="KW-0812">Transmembrane</keyword>
<proteinExistence type="predicted"/>
<dbReference type="EMBL" id="AUZY01011480">
    <property type="protein sequence ID" value="EQD34470.1"/>
    <property type="molecule type" value="Genomic_DNA"/>
</dbReference>